<dbReference type="Pfam" id="PF24758">
    <property type="entry name" value="LRR_At5g56370"/>
    <property type="match status" value="1"/>
</dbReference>
<dbReference type="AlphaFoldDB" id="A0A6D2IR64"/>
<name>A0A6D2IR64_9BRAS</name>
<comment type="caution">
    <text evidence="2">The sequence shown here is derived from an EMBL/GenBank/DDBJ whole genome shotgun (WGS) entry which is preliminary data.</text>
</comment>
<dbReference type="InterPro" id="IPR055411">
    <property type="entry name" value="LRR_FXL15/At3g58940/PEG3-like"/>
</dbReference>
<dbReference type="OrthoDB" id="1110904at2759"/>
<feature type="domain" description="FBD" evidence="1">
    <location>
        <begin position="349"/>
        <end position="419"/>
    </location>
</feature>
<organism evidence="2 3">
    <name type="scientific">Microthlaspi erraticum</name>
    <dbReference type="NCBI Taxonomy" id="1685480"/>
    <lineage>
        <taxon>Eukaryota</taxon>
        <taxon>Viridiplantae</taxon>
        <taxon>Streptophyta</taxon>
        <taxon>Embryophyta</taxon>
        <taxon>Tracheophyta</taxon>
        <taxon>Spermatophyta</taxon>
        <taxon>Magnoliopsida</taxon>
        <taxon>eudicotyledons</taxon>
        <taxon>Gunneridae</taxon>
        <taxon>Pentapetalae</taxon>
        <taxon>rosids</taxon>
        <taxon>malvids</taxon>
        <taxon>Brassicales</taxon>
        <taxon>Brassicaceae</taxon>
        <taxon>Coluteocarpeae</taxon>
        <taxon>Microthlaspi</taxon>
    </lineage>
</organism>
<dbReference type="SMART" id="SM00579">
    <property type="entry name" value="FBD"/>
    <property type="match status" value="1"/>
</dbReference>
<dbReference type="Pfam" id="PF08387">
    <property type="entry name" value="FBD"/>
    <property type="match status" value="1"/>
</dbReference>
<dbReference type="InterPro" id="IPR001810">
    <property type="entry name" value="F-box_dom"/>
</dbReference>
<dbReference type="InterPro" id="IPR036047">
    <property type="entry name" value="F-box-like_dom_sf"/>
</dbReference>
<dbReference type="Pfam" id="PF00646">
    <property type="entry name" value="F-box"/>
    <property type="match status" value="1"/>
</dbReference>
<proteinExistence type="predicted"/>
<reference evidence="2" key="1">
    <citation type="submission" date="2020-01" db="EMBL/GenBank/DDBJ databases">
        <authorList>
            <person name="Mishra B."/>
        </authorList>
    </citation>
    <scope>NUCLEOTIDE SEQUENCE [LARGE SCALE GENOMIC DNA]</scope>
</reference>
<evidence type="ECO:0000259" key="1">
    <source>
        <dbReference type="SMART" id="SM00579"/>
    </source>
</evidence>
<accession>A0A6D2IR64</accession>
<gene>
    <name evidence="2" type="ORF">MERR_LOCUS16225</name>
</gene>
<sequence length="438" mass="49581">MLGQLLHLFGSVHVACEILILLRSIRRSVKSSTEDRISALPDDLLLNILLLIPTKEAGATAILSKRWRSVWTMLPQLVYNGSDYKQGPEKKENTLWFIDQSLQLHKAPVLESLVIRLGPGCSADVDVEKWVGIAAGRRVRCLNFQLRLLSEPIVLPERLYLCNTLVWLTLFDKILVDVPDQVCLPSLEYLYLLSVVYKDDDSLVRLLSGCRVLKKLQSLEGSLIIDSPSLRNISLQDSTANTCSIVNKPPLDKALINVFCNLDDNFRRSLSSVTCLDLILNPGTVDCCNTSNFSQLIECRISPYGLFWLEPFMCLLQNSPKLKVLLIDQVVLRHENFPLTFNEPSCVPECLSNHLEIFEWEEYGGRDGEKEVVRYILANSKCLKRAGISIAPTCNTRKMMKELKSMSRFNSISASLLHSSKSLRYSFRLNSLTDHKIH</sequence>
<dbReference type="EMBL" id="CACVBM020001074">
    <property type="protein sequence ID" value="CAA7028990.1"/>
    <property type="molecule type" value="Genomic_DNA"/>
</dbReference>
<dbReference type="InterPro" id="IPR006566">
    <property type="entry name" value="FBD"/>
</dbReference>
<protein>
    <recommendedName>
        <fullName evidence="1">FBD domain-containing protein</fullName>
    </recommendedName>
</protein>
<dbReference type="Proteomes" id="UP000467841">
    <property type="component" value="Unassembled WGS sequence"/>
</dbReference>
<dbReference type="SUPFAM" id="SSF81383">
    <property type="entry name" value="F-box domain"/>
    <property type="match status" value="1"/>
</dbReference>
<dbReference type="PANTHER" id="PTHR31900:SF34">
    <property type="entry name" value="EMB|CAB62440.1-RELATED"/>
    <property type="match status" value="1"/>
</dbReference>
<keyword evidence="3" id="KW-1185">Reference proteome</keyword>
<evidence type="ECO:0000313" key="2">
    <source>
        <dbReference type="EMBL" id="CAA7028990.1"/>
    </source>
</evidence>
<dbReference type="InterPro" id="IPR050232">
    <property type="entry name" value="FBL13/AtMIF1-like"/>
</dbReference>
<evidence type="ECO:0000313" key="3">
    <source>
        <dbReference type="Proteomes" id="UP000467841"/>
    </source>
</evidence>
<dbReference type="PANTHER" id="PTHR31900">
    <property type="entry name" value="F-BOX/RNI SUPERFAMILY PROTEIN-RELATED"/>
    <property type="match status" value="1"/>
</dbReference>